<dbReference type="AlphaFoldDB" id="A0A8G2BWG0"/>
<comment type="caution">
    <text evidence="3">The sequence shown here is derived from an EMBL/GenBank/DDBJ whole genome shotgun (WGS) entry which is preliminary data.</text>
</comment>
<evidence type="ECO:0000256" key="1">
    <source>
        <dbReference type="SAM" id="SignalP"/>
    </source>
</evidence>
<dbReference type="SUPFAM" id="SSF51445">
    <property type="entry name" value="(Trans)glycosidases"/>
    <property type="match status" value="1"/>
</dbReference>
<evidence type="ECO:0000313" key="4">
    <source>
        <dbReference type="Proteomes" id="UP000236725"/>
    </source>
</evidence>
<evidence type="ECO:0000259" key="2">
    <source>
        <dbReference type="Pfam" id="PF19773"/>
    </source>
</evidence>
<reference evidence="3 4" key="1">
    <citation type="submission" date="2016-10" db="EMBL/GenBank/DDBJ databases">
        <authorList>
            <person name="Varghese N."/>
            <person name="Submissions S."/>
        </authorList>
    </citation>
    <scope>NUCLEOTIDE SEQUENCE [LARGE SCALE GENOMIC DNA]</scope>
    <source>
        <strain evidence="3 4">DSM 29073</strain>
    </source>
</reference>
<protein>
    <recommendedName>
        <fullName evidence="2">DUF6259 domain-containing protein</fullName>
    </recommendedName>
</protein>
<feature type="signal peptide" evidence="1">
    <location>
        <begin position="1"/>
        <end position="25"/>
    </location>
</feature>
<dbReference type="Proteomes" id="UP000236725">
    <property type="component" value="Unassembled WGS sequence"/>
</dbReference>
<dbReference type="Pfam" id="PF19773">
    <property type="entry name" value="DUF6259"/>
    <property type="match status" value="1"/>
</dbReference>
<feature type="chain" id="PRO_5034945461" description="DUF6259 domain-containing protein" evidence="1">
    <location>
        <begin position="26"/>
        <end position="676"/>
    </location>
</feature>
<keyword evidence="1" id="KW-0732">Signal</keyword>
<feature type="domain" description="DUF6259" evidence="2">
    <location>
        <begin position="254"/>
        <end position="543"/>
    </location>
</feature>
<name>A0A8G2BWG0_9BACT</name>
<gene>
    <name evidence="3" type="ORF">SAMN05444001_108145</name>
</gene>
<accession>A0A8G2BWG0</accession>
<dbReference type="RefSeq" id="WP_234999326.1">
    <property type="nucleotide sequence ID" value="NZ_FNVS01000008.1"/>
</dbReference>
<keyword evidence="4" id="KW-1185">Reference proteome</keyword>
<organism evidence="3 4">
    <name type="scientific">Parabacteroides chinchillae</name>
    <dbReference type="NCBI Taxonomy" id="871327"/>
    <lineage>
        <taxon>Bacteria</taxon>
        <taxon>Pseudomonadati</taxon>
        <taxon>Bacteroidota</taxon>
        <taxon>Bacteroidia</taxon>
        <taxon>Bacteroidales</taxon>
        <taxon>Tannerellaceae</taxon>
        <taxon>Parabacteroides</taxon>
    </lineage>
</organism>
<evidence type="ECO:0000313" key="3">
    <source>
        <dbReference type="EMBL" id="SEF87062.1"/>
    </source>
</evidence>
<dbReference type="EMBL" id="FNVS01000008">
    <property type="protein sequence ID" value="SEF87062.1"/>
    <property type="molecule type" value="Genomic_DNA"/>
</dbReference>
<dbReference type="InterPro" id="IPR017853">
    <property type="entry name" value="GH"/>
</dbReference>
<dbReference type="InterPro" id="IPR046226">
    <property type="entry name" value="DUF6259"/>
</dbReference>
<proteinExistence type="predicted"/>
<sequence length="676" mass="76144">MKRSRTTLTCMLVCMLFVFTHLVNSAVSVKKKNGNIILSNGKTELVFSDSKNFKLVSMHAGNRALLPAKGVDMAPWQITYKGENGENPTLLPVNGTYEGVEVKEEGNRATLVFTWQMVLRYTPTYPVRMSVSLSDDSELAQWNIEASMPEGWVVSQLEFPRIPVSRPEGAKLIIPFGWGIEYEMGRQSEYGARYPSCTGGMQFLLMHNSEGAFYYATEDRGACGKSLKVKDNGTIATFQTDIVASEGWTKAGHFKLPWTTVTGFNPKGWIAATTEWYRPFTFTTEWGGKLLTERSIPEWLRNADMWIRPRNLSPEIMQGVRDALKFYGKGCGIHWYDWHQIPYDTHYPDYFPAKEGFAEAVKEAQKLGGHVTPYINGRLWDPATESYGRLNGKDASCRKADGALYTEVYGSKVPNSVTCPSSPIWQNILKGLVDRIQNELGTSGVYIDQIAAAASEPCYAKNHSHPAGGGDFWPKAYRSLLTDMHANHLKKDNIFTSEENAECYIDLFDMLLVVNTAHNANIRMVPLFPIVYSDRAIYSGFAYQPSNLTDGVFRYISMQSLLWGSQLGWVNPVLLMKPESRTEAQFLKNMMLFRKKQHDLFLGGRYMQEIIPAGDNPTRDIPGYEISPVVRAAEWTSVDGKKAILVVNMDENKHKVYLPGNKEIEIDGLSCMRINQ</sequence>